<protein>
    <recommendedName>
        <fullName evidence="4">GerMN domain-containing protein</fullName>
    </recommendedName>
</protein>
<comment type="caution">
    <text evidence="2">The sequence shown here is derived from an EMBL/GenBank/DDBJ whole genome shotgun (WGS) entry which is preliminary data.</text>
</comment>
<feature type="signal peptide" evidence="1">
    <location>
        <begin position="1"/>
        <end position="22"/>
    </location>
</feature>
<organism evidence="2 3">
    <name type="scientific">Kribbella speibonae</name>
    <dbReference type="NCBI Taxonomy" id="1572660"/>
    <lineage>
        <taxon>Bacteria</taxon>
        <taxon>Bacillati</taxon>
        <taxon>Actinomycetota</taxon>
        <taxon>Actinomycetes</taxon>
        <taxon>Propionibacteriales</taxon>
        <taxon>Kribbellaceae</taxon>
        <taxon>Kribbella</taxon>
    </lineage>
</organism>
<feature type="chain" id="PRO_5046013839" description="GerMN domain-containing protein" evidence="1">
    <location>
        <begin position="23"/>
        <end position="282"/>
    </location>
</feature>
<accession>A0ABY2A670</accession>
<dbReference type="Proteomes" id="UP000292385">
    <property type="component" value="Unassembled WGS sequence"/>
</dbReference>
<keyword evidence="1" id="KW-0732">Signal</keyword>
<gene>
    <name evidence="2" type="ORF">E0H58_21370</name>
</gene>
<evidence type="ECO:0000256" key="1">
    <source>
        <dbReference type="SAM" id="SignalP"/>
    </source>
</evidence>
<evidence type="ECO:0000313" key="3">
    <source>
        <dbReference type="Proteomes" id="UP000292385"/>
    </source>
</evidence>
<dbReference type="PROSITE" id="PS51257">
    <property type="entry name" value="PROKAR_LIPOPROTEIN"/>
    <property type="match status" value="1"/>
</dbReference>
<dbReference type="EMBL" id="SJJY01000004">
    <property type="protein sequence ID" value="TCC22922.1"/>
    <property type="molecule type" value="Genomic_DNA"/>
</dbReference>
<sequence length="282" mass="29500">MAVRGRVLIPCAGILLASAVVAGCSVAEGSSPPPTVQPTPSIVVPRSTTALKPATDCTGSTQQLPTESETGGVQLTLSTDPSRTSLLLKNTGSLSVVVIPDASFTSRLVAAPYANPQDQASRAALIAVNNSGAKMSDIPRYVPLTQVITIPPQWAVCALTDSAEETASVRYLQDRQSSAEYFVTKALADQLTVRTSLDRVRPALVRCAKSTLIVLASHPEMSDIELYVEILSPRSLCQAGYKALLGGDTGATAQLEAAVIQRLGGAPRLLANSRLFSITAQS</sequence>
<dbReference type="RefSeq" id="WP_131463149.1">
    <property type="nucleotide sequence ID" value="NZ_SJJY01000004.1"/>
</dbReference>
<reference evidence="2 3" key="1">
    <citation type="submission" date="2019-02" db="EMBL/GenBank/DDBJ databases">
        <title>Kribbella capetownensis sp. nov. and Kribbella speibonae sp. nov., isolated from soil.</title>
        <authorList>
            <person name="Curtis S.M."/>
            <person name="Norton I."/>
            <person name="Everest G.J."/>
            <person name="Meyers P.R."/>
        </authorList>
    </citation>
    <scope>NUCLEOTIDE SEQUENCE [LARGE SCALE GENOMIC DNA]</scope>
    <source>
        <strain evidence="2 3">SK5</strain>
    </source>
</reference>
<evidence type="ECO:0008006" key="4">
    <source>
        <dbReference type="Google" id="ProtNLM"/>
    </source>
</evidence>
<evidence type="ECO:0000313" key="2">
    <source>
        <dbReference type="EMBL" id="TCC22922.1"/>
    </source>
</evidence>
<name>A0ABY2A670_9ACTN</name>
<keyword evidence="3" id="KW-1185">Reference proteome</keyword>
<proteinExistence type="predicted"/>